<dbReference type="EnsemblPlants" id="TuG1812G0500001913.01.T01">
    <property type="protein sequence ID" value="TuG1812G0500001913.01.T01.cds366615"/>
    <property type="gene ID" value="TuG1812G0500001913.01"/>
</dbReference>
<dbReference type="Proteomes" id="UP000015106">
    <property type="component" value="Chromosome 5"/>
</dbReference>
<dbReference type="AlphaFoldDB" id="A0A8R7QDX4"/>
<name>A0A8R7QDX4_TRIUA</name>
<sequence length="119" mass="12476">MPPFKICSAAPSLSLFAFPSELSFFLGILAKGVTAGETFAVLSFTSFGCSNSAFLGPAALLRRAKGFGVDASSKLPPFCTILAGWIAWSAGEWFVLAGFKQTPTVPAVLASFNILSCKM</sequence>
<protein>
    <submittedName>
        <fullName evidence="1">Uncharacterized protein</fullName>
    </submittedName>
</protein>
<proteinExistence type="predicted"/>
<evidence type="ECO:0000313" key="1">
    <source>
        <dbReference type="EnsemblPlants" id="TuG1812G0500001913.01.T01.cds366615"/>
    </source>
</evidence>
<accession>A0A8R7QDX4</accession>
<keyword evidence="2" id="KW-1185">Reference proteome</keyword>
<dbReference type="Gramene" id="TuG1812G0500001913.01.T01">
    <property type="protein sequence ID" value="TuG1812G0500001913.01.T01.cds366615"/>
    <property type="gene ID" value="TuG1812G0500001913.01"/>
</dbReference>
<evidence type="ECO:0000313" key="2">
    <source>
        <dbReference type="Proteomes" id="UP000015106"/>
    </source>
</evidence>
<reference evidence="1" key="2">
    <citation type="submission" date="2018-03" db="EMBL/GenBank/DDBJ databases">
        <title>The Triticum urartu genome reveals the dynamic nature of wheat genome evolution.</title>
        <authorList>
            <person name="Ling H."/>
            <person name="Ma B."/>
            <person name="Shi X."/>
            <person name="Liu H."/>
            <person name="Dong L."/>
            <person name="Sun H."/>
            <person name="Cao Y."/>
            <person name="Gao Q."/>
            <person name="Zheng S."/>
            <person name="Li Y."/>
            <person name="Yu Y."/>
            <person name="Du H."/>
            <person name="Qi M."/>
            <person name="Li Y."/>
            <person name="Yu H."/>
            <person name="Cui Y."/>
            <person name="Wang N."/>
            <person name="Chen C."/>
            <person name="Wu H."/>
            <person name="Zhao Y."/>
            <person name="Zhang J."/>
            <person name="Li Y."/>
            <person name="Zhou W."/>
            <person name="Zhang B."/>
            <person name="Hu W."/>
            <person name="Eijk M."/>
            <person name="Tang J."/>
            <person name="Witsenboer H."/>
            <person name="Zhao S."/>
            <person name="Li Z."/>
            <person name="Zhang A."/>
            <person name="Wang D."/>
            <person name="Liang C."/>
        </authorList>
    </citation>
    <scope>NUCLEOTIDE SEQUENCE [LARGE SCALE GENOMIC DNA]</scope>
    <source>
        <strain evidence="1">cv. G1812</strain>
    </source>
</reference>
<reference evidence="2" key="1">
    <citation type="journal article" date="2013" name="Nature">
        <title>Draft genome of the wheat A-genome progenitor Triticum urartu.</title>
        <authorList>
            <person name="Ling H.Q."/>
            <person name="Zhao S."/>
            <person name="Liu D."/>
            <person name="Wang J."/>
            <person name="Sun H."/>
            <person name="Zhang C."/>
            <person name="Fan H."/>
            <person name="Li D."/>
            <person name="Dong L."/>
            <person name="Tao Y."/>
            <person name="Gao C."/>
            <person name="Wu H."/>
            <person name="Li Y."/>
            <person name="Cui Y."/>
            <person name="Guo X."/>
            <person name="Zheng S."/>
            <person name="Wang B."/>
            <person name="Yu K."/>
            <person name="Liang Q."/>
            <person name="Yang W."/>
            <person name="Lou X."/>
            <person name="Chen J."/>
            <person name="Feng M."/>
            <person name="Jian J."/>
            <person name="Zhang X."/>
            <person name="Luo G."/>
            <person name="Jiang Y."/>
            <person name="Liu J."/>
            <person name="Wang Z."/>
            <person name="Sha Y."/>
            <person name="Zhang B."/>
            <person name="Wu H."/>
            <person name="Tang D."/>
            <person name="Shen Q."/>
            <person name="Xue P."/>
            <person name="Zou S."/>
            <person name="Wang X."/>
            <person name="Liu X."/>
            <person name="Wang F."/>
            <person name="Yang Y."/>
            <person name="An X."/>
            <person name="Dong Z."/>
            <person name="Zhang K."/>
            <person name="Zhang X."/>
            <person name="Luo M.C."/>
            <person name="Dvorak J."/>
            <person name="Tong Y."/>
            <person name="Wang J."/>
            <person name="Yang H."/>
            <person name="Li Z."/>
            <person name="Wang D."/>
            <person name="Zhang A."/>
            <person name="Wang J."/>
        </authorList>
    </citation>
    <scope>NUCLEOTIDE SEQUENCE</scope>
    <source>
        <strain evidence="2">cv. G1812</strain>
    </source>
</reference>
<reference evidence="1" key="3">
    <citation type="submission" date="2022-06" db="UniProtKB">
        <authorList>
            <consortium name="EnsemblPlants"/>
        </authorList>
    </citation>
    <scope>IDENTIFICATION</scope>
</reference>
<organism evidence="1 2">
    <name type="scientific">Triticum urartu</name>
    <name type="common">Red wild einkorn</name>
    <name type="synonym">Crithodium urartu</name>
    <dbReference type="NCBI Taxonomy" id="4572"/>
    <lineage>
        <taxon>Eukaryota</taxon>
        <taxon>Viridiplantae</taxon>
        <taxon>Streptophyta</taxon>
        <taxon>Embryophyta</taxon>
        <taxon>Tracheophyta</taxon>
        <taxon>Spermatophyta</taxon>
        <taxon>Magnoliopsida</taxon>
        <taxon>Liliopsida</taxon>
        <taxon>Poales</taxon>
        <taxon>Poaceae</taxon>
        <taxon>BOP clade</taxon>
        <taxon>Pooideae</taxon>
        <taxon>Triticodae</taxon>
        <taxon>Triticeae</taxon>
        <taxon>Triticinae</taxon>
        <taxon>Triticum</taxon>
    </lineage>
</organism>